<dbReference type="SUPFAM" id="SSF52540">
    <property type="entry name" value="P-loop containing nucleoside triphosphate hydrolases"/>
    <property type="match status" value="2"/>
</dbReference>
<dbReference type="InterPro" id="IPR003439">
    <property type="entry name" value="ABC_transporter-like_ATP-bd"/>
</dbReference>
<dbReference type="SMART" id="SM00382">
    <property type="entry name" value="AAA"/>
    <property type="match status" value="2"/>
</dbReference>
<keyword evidence="4 6" id="KW-0067">ATP-binding</keyword>
<evidence type="ECO:0000256" key="4">
    <source>
        <dbReference type="ARBA" id="ARBA00022840"/>
    </source>
</evidence>
<dbReference type="GO" id="GO:0055085">
    <property type="term" value="P:transmembrane transport"/>
    <property type="evidence" value="ECO:0007669"/>
    <property type="project" value="UniProtKB-ARBA"/>
</dbReference>
<dbReference type="Proteomes" id="UP000254762">
    <property type="component" value="Unassembled WGS sequence"/>
</dbReference>
<accession>A0A379SX42</accession>
<dbReference type="Pfam" id="PF00005">
    <property type="entry name" value="ABC_tran"/>
    <property type="match status" value="2"/>
</dbReference>
<protein>
    <submittedName>
        <fullName evidence="6">ABC transport ATP-binding protein</fullName>
        <ecNumber evidence="6">3.6.3.-</ecNumber>
    </submittedName>
</protein>
<dbReference type="AlphaFoldDB" id="A0A379SX42"/>
<dbReference type="GO" id="GO:0016887">
    <property type="term" value="F:ATP hydrolysis activity"/>
    <property type="evidence" value="ECO:0007669"/>
    <property type="project" value="InterPro"/>
</dbReference>
<gene>
    <name evidence="6" type="primary">gsiA</name>
    <name evidence="6" type="ORF">NCTC7304_03152</name>
</gene>
<feature type="domain" description="ABC transporter" evidence="5">
    <location>
        <begin position="266"/>
        <end position="460"/>
    </location>
</feature>
<dbReference type="PROSITE" id="PS50893">
    <property type="entry name" value="ABC_TRANSPORTER_2"/>
    <property type="match status" value="2"/>
</dbReference>
<dbReference type="PANTHER" id="PTHR43776">
    <property type="entry name" value="TRANSPORT ATP-BINDING PROTEIN"/>
    <property type="match status" value="1"/>
</dbReference>
<dbReference type="InterPro" id="IPR003593">
    <property type="entry name" value="AAA+_ATPase"/>
</dbReference>
<evidence type="ECO:0000256" key="1">
    <source>
        <dbReference type="ARBA" id="ARBA00005417"/>
    </source>
</evidence>
<dbReference type="Gene3D" id="3.40.50.300">
    <property type="entry name" value="P-loop containing nucleotide triphosphate hydrolases"/>
    <property type="match status" value="2"/>
</dbReference>
<dbReference type="EC" id="3.6.3.-" evidence="6"/>
<keyword evidence="3" id="KW-0547">Nucleotide-binding</keyword>
<dbReference type="EMBL" id="UGXD01000002">
    <property type="protein sequence ID" value="SUG33666.1"/>
    <property type="molecule type" value="Genomic_DNA"/>
</dbReference>
<name>A0A379SX42_SALER</name>
<evidence type="ECO:0000313" key="6">
    <source>
        <dbReference type="EMBL" id="SUG33666.1"/>
    </source>
</evidence>
<dbReference type="InterPro" id="IPR017871">
    <property type="entry name" value="ABC_transporter-like_CS"/>
</dbReference>
<proteinExistence type="inferred from homology"/>
<evidence type="ECO:0000256" key="2">
    <source>
        <dbReference type="ARBA" id="ARBA00022448"/>
    </source>
</evidence>
<dbReference type="GO" id="GO:0005524">
    <property type="term" value="F:ATP binding"/>
    <property type="evidence" value="ECO:0007669"/>
    <property type="project" value="UniProtKB-KW"/>
</dbReference>
<comment type="similarity">
    <text evidence="1">Belongs to the ABC transporter superfamily.</text>
</comment>
<reference evidence="6 7" key="1">
    <citation type="submission" date="2018-06" db="EMBL/GenBank/DDBJ databases">
        <authorList>
            <consortium name="Pathogen Informatics"/>
            <person name="Doyle S."/>
        </authorList>
    </citation>
    <scope>NUCLEOTIDE SEQUENCE [LARGE SCALE GENOMIC DNA]</scope>
    <source>
        <strain evidence="6 7">NCTC7304</strain>
    </source>
</reference>
<sequence>MLSLRQVTLESVRYRWYGARRWSALLQNVSFDIAPGEMVALVGGSGEGKSLLLQCLLDLLPENLRFRGEIMLDGNRLDRHTIRQLRGNTFSYVPQGVQALNPMLNIKKHLNRACYLTGRAWDEEQMVQLLQQSDLEPAVLERFPRQLSGGMAKRILACHASLSQARYILADEITAWLDTALANQLLEHLRGLCEKGCGVLWVTHDLLLAARYADRIVALHQGHITDDIRRERLQLEEMSEPLKRQWQALPEINPLFMQTGEGGRMLSCRDLVICHGGKVLWQNLTFAISAGERVGIHAPSGTGKTTLGRVLAGWQKPTAGDVLLDGRPLPLHQYCPVQLVPQHPELTFNPWRSAGETVRDAWRSDLETMRRLYVQPEWLTRRPVQLSGGELARIAILRALDPRTRFLIADEMTAQLDPSIQKAIWAYVLEVCRSRPLGMLVISHQSALLDQICTRHLRVE</sequence>
<keyword evidence="6" id="KW-0378">Hydrolase</keyword>
<feature type="domain" description="ABC transporter" evidence="5">
    <location>
        <begin position="7"/>
        <end position="246"/>
    </location>
</feature>
<keyword evidence="2" id="KW-0813">Transport</keyword>
<evidence type="ECO:0000313" key="7">
    <source>
        <dbReference type="Proteomes" id="UP000254762"/>
    </source>
</evidence>
<dbReference type="InterPro" id="IPR027417">
    <property type="entry name" value="P-loop_NTPase"/>
</dbReference>
<dbReference type="PANTHER" id="PTHR43776:SF7">
    <property type="entry name" value="D,D-DIPEPTIDE TRANSPORT ATP-BINDING PROTEIN DDPF-RELATED"/>
    <property type="match status" value="1"/>
</dbReference>
<dbReference type="InterPro" id="IPR050319">
    <property type="entry name" value="ABC_transp_ATP-bind"/>
</dbReference>
<evidence type="ECO:0000256" key="3">
    <source>
        <dbReference type="ARBA" id="ARBA00022741"/>
    </source>
</evidence>
<evidence type="ECO:0000259" key="5">
    <source>
        <dbReference type="PROSITE" id="PS50893"/>
    </source>
</evidence>
<organism evidence="6 7">
    <name type="scientific">Salmonella enterica subsp. arizonae</name>
    <dbReference type="NCBI Taxonomy" id="59203"/>
    <lineage>
        <taxon>Bacteria</taxon>
        <taxon>Pseudomonadati</taxon>
        <taxon>Pseudomonadota</taxon>
        <taxon>Gammaproteobacteria</taxon>
        <taxon>Enterobacterales</taxon>
        <taxon>Enterobacteriaceae</taxon>
        <taxon>Salmonella</taxon>
    </lineage>
</organism>
<dbReference type="PROSITE" id="PS00211">
    <property type="entry name" value="ABC_TRANSPORTER_1"/>
    <property type="match status" value="1"/>
</dbReference>